<evidence type="ECO:0000259" key="2">
    <source>
        <dbReference type="Pfam" id="PF18476"/>
    </source>
</evidence>
<name>A0A9X3R9E4_9BACI</name>
<dbReference type="AlphaFoldDB" id="A0A9X3R9E4"/>
<accession>A0A9X3R9E4</accession>
<dbReference type="Pfam" id="PF18476">
    <property type="entry name" value="PIN_8"/>
    <property type="match status" value="1"/>
</dbReference>
<dbReference type="EMBL" id="JAMKBI010000005">
    <property type="protein sequence ID" value="MCZ8533369.1"/>
    <property type="molecule type" value="Genomic_DNA"/>
</dbReference>
<gene>
    <name evidence="3" type="ORF">M9R61_08505</name>
</gene>
<feature type="coiled-coil region" evidence="1">
    <location>
        <begin position="126"/>
        <end position="153"/>
    </location>
</feature>
<keyword evidence="1" id="KW-0175">Coiled coil</keyword>
<protein>
    <submittedName>
        <fullName evidence="3">PIN-like domain-containing protein</fullName>
    </submittedName>
</protein>
<sequence>MTVVKEAVVSIEQLKEFIEDENYLVVVDSCVLLDYYRYSSETAKAILSNLEYLTEKLWFPNQVYIEFKRNYELILGPNHNKYKNISNNISSNVKDFENKTNKLIKAYDKYNFPKVNELGDKIKQHLLNIEKDAKQYKEEIKSEMDLMSQLLRSNKMLEYIDSLKDNNQVGSPLSPKRILTIVNEGEKRFILNLPPGYKDMNKSEVVKENIKVEDPLAPYGDLIVWKSLIEKAKQDNVNIIFTTSDSKPDWWELDSSKNILAPREELLAEFEEETEGKVELLMLPMKEFVSNFSIISNTFSLYSEIELSTEELLADKLYESDEDIQQMLIEDATHVHLGNVEDIEDFQVINIALDNIETEIDEERVTITADFRIEAVGYFVEYISRDYSESTEVSVTLKGSYSILIELDVEKKSYSIDKCEITDLRIIDSIVHYPEDYEEIAPWDYCVVCSKRYGDHELYPDERICSSCSQNNDYILCTNCGTFYKHEDYTGDGQYCCGKCKD</sequence>
<dbReference type="RefSeq" id="WP_269921765.1">
    <property type="nucleotide sequence ID" value="NZ_JAMKBI010000005.1"/>
</dbReference>
<keyword evidence="4" id="KW-1185">Reference proteome</keyword>
<evidence type="ECO:0000313" key="3">
    <source>
        <dbReference type="EMBL" id="MCZ8533369.1"/>
    </source>
</evidence>
<comment type="caution">
    <text evidence="3">The sequence shown here is derived from an EMBL/GenBank/DDBJ whole genome shotgun (WGS) entry which is preliminary data.</text>
</comment>
<reference evidence="3" key="1">
    <citation type="submission" date="2022-05" db="EMBL/GenBank/DDBJ databases">
        <authorList>
            <person name="Colautti A."/>
            <person name="Iacumin L."/>
        </authorList>
    </citation>
    <scope>NUCLEOTIDE SEQUENCE</scope>
    <source>
        <strain evidence="3">DSM 30747</strain>
    </source>
</reference>
<dbReference type="InterPro" id="IPR041578">
    <property type="entry name" value="PIN_8"/>
</dbReference>
<evidence type="ECO:0000313" key="4">
    <source>
        <dbReference type="Proteomes" id="UP001152172"/>
    </source>
</evidence>
<proteinExistence type="predicted"/>
<organism evidence="3 4">
    <name type="scientific">Psychrobacillus psychrodurans</name>
    <dbReference type="NCBI Taxonomy" id="126157"/>
    <lineage>
        <taxon>Bacteria</taxon>
        <taxon>Bacillati</taxon>
        <taxon>Bacillota</taxon>
        <taxon>Bacilli</taxon>
        <taxon>Bacillales</taxon>
        <taxon>Bacillaceae</taxon>
        <taxon>Psychrobacillus</taxon>
    </lineage>
</organism>
<feature type="domain" description="PIN like" evidence="2">
    <location>
        <begin position="24"/>
        <end position="266"/>
    </location>
</feature>
<dbReference type="Proteomes" id="UP001152172">
    <property type="component" value="Unassembled WGS sequence"/>
</dbReference>
<evidence type="ECO:0000256" key="1">
    <source>
        <dbReference type="SAM" id="Coils"/>
    </source>
</evidence>